<dbReference type="EMBL" id="JPKZ01002896">
    <property type="protein sequence ID" value="KHN74590.1"/>
    <property type="molecule type" value="Genomic_DNA"/>
</dbReference>
<gene>
    <name evidence="6" type="primary">usp20</name>
    <name evidence="6" type="ORF">Tcan_08785</name>
</gene>
<accession>A0A0B2V0I0</accession>
<comment type="catalytic activity">
    <reaction evidence="1">
        <text>Thiol-dependent hydrolysis of ester, thioester, amide, peptide and isopeptide bonds formed by the C-terminal Gly of ubiquitin (a 76-residue protein attached to proteins as an intracellular targeting signal).</text>
        <dbReference type="EC" id="3.4.19.12"/>
    </reaction>
</comment>
<dbReference type="Gene3D" id="3.30.2230.10">
    <property type="entry name" value="DUSP-like"/>
    <property type="match status" value="2"/>
</dbReference>
<dbReference type="InterPro" id="IPR006615">
    <property type="entry name" value="Pept_C19_DUSP"/>
</dbReference>
<evidence type="ECO:0000256" key="1">
    <source>
        <dbReference type="ARBA" id="ARBA00000707"/>
    </source>
</evidence>
<dbReference type="InterPro" id="IPR035927">
    <property type="entry name" value="DUSP-like_sf"/>
</dbReference>
<protein>
    <recommendedName>
        <fullName evidence="2">ubiquitinyl hydrolase 1</fullName>
        <ecNumber evidence="2">3.4.19.12</ecNumber>
    </recommendedName>
</protein>
<dbReference type="Pfam" id="PF06337">
    <property type="entry name" value="DUSP"/>
    <property type="match status" value="2"/>
</dbReference>
<dbReference type="Gene3D" id="3.90.70.10">
    <property type="entry name" value="Cysteine proteinases"/>
    <property type="match status" value="3"/>
</dbReference>
<name>A0A0B2V0I0_TOXCA</name>
<comment type="caution">
    <text evidence="6">The sequence shown here is derived from an EMBL/GenBank/DDBJ whole genome shotgun (WGS) entry which is preliminary data.</text>
</comment>
<dbReference type="PROSITE" id="PS51283">
    <property type="entry name" value="DUSP"/>
    <property type="match status" value="2"/>
</dbReference>
<dbReference type="SMART" id="SM00695">
    <property type="entry name" value="DUSP"/>
    <property type="match status" value="2"/>
</dbReference>
<evidence type="ECO:0000313" key="6">
    <source>
        <dbReference type="EMBL" id="KHN74590.1"/>
    </source>
</evidence>
<feature type="compositionally biased region" description="Polar residues" evidence="3">
    <location>
        <begin position="222"/>
        <end position="235"/>
    </location>
</feature>
<dbReference type="OrthoDB" id="21192at2759"/>
<evidence type="ECO:0000313" key="7">
    <source>
        <dbReference type="Proteomes" id="UP000031036"/>
    </source>
</evidence>
<evidence type="ECO:0000259" key="4">
    <source>
        <dbReference type="PROSITE" id="PS50235"/>
    </source>
</evidence>
<dbReference type="EC" id="3.4.19.12" evidence="2"/>
<dbReference type="InterPro" id="IPR018200">
    <property type="entry name" value="USP_CS"/>
</dbReference>
<dbReference type="OMA" id="IDQDDEC"/>
<feature type="domain" description="DUSP" evidence="5">
    <location>
        <begin position="524"/>
        <end position="623"/>
    </location>
</feature>
<keyword evidence="7" id="KW-1185">Reference proteome</keyword>
<dbReference type="SUPFAM" id="SSF54001">
    <property type="entry name" value="Cysteine proteinases"/>
    <property type="match status" value="2"/>
</dbReference>
<dbReference type="GO" id="GO:0004843">
    <property type="term" value="F:cysteine-type deubiquitinase activity"/>
    <property type="evidence" value="ECO:0007669"/>
    <property type="project" value="UniProtKB-EC"/>
</dbReference>
<feature type="domain" description="USP" evidence="4">
    <location>
        <begin position="1"/>
        <end position="521"/>
    </location>
</feature>
<dbReference type="PANTHER" id="PTHR21646">
    <property type="entry name" value="UBIQUITIN CARBOXYL-TERMINAL HYDROLASE"/>
    <property type="match status" value="1"/>
</dbReference>
<dbReference type="CDD" id="cd02674">
    <property type="entry name" value="Peptidase_C19R"/>
    <property type="match status" value="1"/>
</dbReference>
<dbReference type="AlphaFoldDB" id="A0A0B2V0I0"/>
<dbReference type="PROSITE" id="PS50235">
    <property type="entry name" value="USP_3"/>
    <property type="match status" value="1"/>
</dbReference>
<dbReference type="InterPro" id="IPR001394">
    <property type="entry name" value="Peptidase_C19_UCH"/>
</dbReference>
<feature type="region of interest" description="Disordered" evidence="3">
    <location>
        <begin position="170"/>
        <end position="265"/>
    </location>
</feature>
<sequence>MAPFASQLTSSHGLEPPLSRSFRLLLQSVWSRARTGCTSPHLLLTQVRAHCPQFRGWAQQDSQEFIRCFLDLLHRELRQPVFPQVRAHCPQFRGWAQQDSQEFIRCFLDLLHRELRQPVFPWELRISGQSLRATISGVRLSTCSSSSSRAVGAHSPSPSIHTMLPEMAQMSRRNSFSSTSSERSSNAAERYETADSGWSSDGETAGVEGVNPHRRKRMRSESPGTLESLTLSDATVSPPHRSSPAFDKHSQPPGDHNENSEKARDGVVRYRSIVSEVFDGELRSAVKCLTCHHVSETFEIFQDLSLSIPTKEQLERITASREELISHGDSDQESLLGGGGSWGLWLWSWWFGVGWLRSAYSYLFGGSVSLMDALMTFFSPDDLRGENMYSCEKCSKLRNGVKMCKITRLPEILCIHLKRFRHDASSSSKMNTSVSFPVCDLDLAPFVSGSMRSRTQEKGTLYDLCAFVTHHGSTAESGHYLAYCRNEMDNNWYEFDDAVVTRVEPADVMAKEAYVLFYQKRGSDDMDRVRNKVRQLLEKEDSDRNKLRCTARYYISREWLHRLSTFSHPGPITNHDFLCRHAQILPSRAIDLAEYYATVDAPLWDFLHNKFGGGPVCTELHYCPTCQSEYQWLRRKREAELTAFKALDARIKAASRYYPPLTYAYYLPPNAISKSWFNRWRAFVDGNELEPPGPVDNSSLLMRSPSETTFHFRPSSHHVQIPRELWLFFFSIYGGGPEVLCMTGVHPTDGEIAEMAAKVEPSIAEALQSLRDPAKTNLPPALLSIILPFEADGGDAVAEDCVAGESSDV</sequence>
<keyword evidence="6" id="KW-0378">Hydrolase</keyword>
<dbReference type="InterPro" id="IPR050185">
    <property type="entry name" value="Ub_carboxyl-term_hydrolase"/>
</dbReference>
<dbReference type="InterPro" id="IPR028889">
    <property type="entry name" value="USP"/>
</dbReference>
<reference evidence="6 7" key="1">
    <citation type="submission" date="2014-11" db="EMBL/GenBank/DDBJ databases">
        <title>Genetic blueprint of the zoonotic pathogen Toxocara canis.</title>
        <authorList>
            <person name="Zhu X.-Q."/>
            <person name="Korhonen P.K."/>
            <person name="Cai H."/>
            <person name="Young N.D."/>
            <person name="Nejsum P."/>
            <person name="von Samson-Himmelstjerna G."/>
            <person name="Boag P.R."/>
            <person name="Tan P."/>
            <person name="Li Q."/>
            <person name="Min J."/>
            <person name="Yang Y."/>
            <person name="Wang X."/>
            <person name="Fang X."/>
            <person name="Hall R.S."/>
            <person name="Hofmann A."/>
            <person name="Sternberg P.W."/>
            <person name="Jex A.R."/>
            <person name="Gasser R.B."/>
        </authorList>
    </citation>
    <scope>NUCLEOTIDE SEQUENCE [LARGE SCALE GENOMIC DNA]</scope>
    <source>
        <strain evidence="6">PN_DK_2014</strain>
    </source>
</reference>
<evidence type="ECO:0000259" key="5">
    <source>
        <dbReference type="PROSITE" id="PS51283"/>
    </source>
</evidence>
<feature type="domain" description="DUSP" evidence="5">
    <location>
        <begin position="645"/>
        <end position="745"/>
    </location>
</feature>
<feature type="compositionally biased region" description="Low complexity" evidence="3">
    <location>
        <begin position="171"/>
        <end position="188"/>
    </location>
</feature>
<dbReference type="PROSITE" id="PS00973">
    <property type="entry name" value="USP_2"/>
    <property type="match status" value="1"/>
</dbReference>
<organism evidence="6 7">
    <name type="scientific">Toxocara canis</name>
    <name type="common">Canine roundworm</name>
    <dbReference type="NCBI Taxonomy" id="6265"/>
    <lineage>
        <taxon>Eukaryota</taxon>
        <taxon>Metazoa</taxon>
        <taxon>Ecdysozoa</taxon>
        <taxon>Nematoda</taxon>
        <taxon>Chromadorea</taxon>
        <taxon>Rhabditida</taxon>
        <taxon>Spirurina</taxon>
        <taxon>Ascaridomorpha</taxon>
        <taxon>Ascaridoidea</taxon>
        <taxon>Toxocaridae</taxon>
        <taxon>Toxocara</taxon>
    </lineage>
</organism>
<dbReference type="SUPFAM" id="SSF143791">
    <property type="entry name" value="DUSP-like"/>
    <property type="match status" value="2"/>
</dbReference>
<proteinExistence type="predicted"/>
<dbReference type="GO" id="GO:0016579">
    <property type="term" value="P:protein deubiquitination"/>
    <property type="evidence" value="ECO:0007669"/>
    <property type="project" value="InterPro"/>
</dbReference>
<feature type="compositionally biased region" description="Basic and acidic residues" evidence="3">
    <location>
        <begin position="246"/>
        <end position="265"/>
    </location>
</feature>
<dbReference type="PANTHER" id="PTHR21646:SF86">
    <property type="entry name" value="UBIQUITIN CARBOXYL-TERMINAL HYDROLASE"/>
    <property type="match status" value="1"/>
</dbReference>
<evidence type="ECO:0000256" key="3">
    <source>
        <dbReference type="SAM" id="MobiDB-lite"/>
    </source>
</evidence>
<dbReference type="STRING" id="6265.A0A0B2V0I0"/>
<dbReference type="Proteomes" id="UP000031036">
    <property type="component" value="Unassembled WGS sequence"/>
</dbReference>
<dbReference type="Pfam" id="PF00443">
    <property type="entry name" value="UCH"/>
    <property type="match status" value="2"/>
</dbReference>
<evidence type="ECO:0000256" key="2">
    <source>
        <dbReference type="ARBA" id="ARBA00012759"/>
    </source>
</evidence>
<dbReference type="InterPro" id="IPR038765">
    <property type="entry name" value="Papain-like_cys_pep_sf"/>
</dbReference>